<dbReference type="Gene3D" id="3.40.640.10">
    <property type="entry name" value="Type I PLP-dependent aspartate aminotransferase-like (Major domain)"/>
    <property type="match status" value="1"/>
</dbReference>
<evidence type="ECO:0000256" key="3">
    <source>
        <dbReference type="PIRSR" id="PIRSR000390-1"/>
    </source>
</evidence>
<dbReference type="eggNOG" id="COG0399">
    <property type="taxonomic scope" value="Bacteria"/>
</dbReference>
<dbReference type="Proteomes" id="UP000007394">
    <property type="component" value="Chromosome"/>
</dbReference>
<dbReference type="KEGG" id="ial:IALB_2452"/>
<dbReference type="PIRSF" id="PIRSF000390">
    <property type="entry name" value="PLP_StrS"/>
    <property type="match status" value="1"/>
</dbReference>
<name>I0AME8_IGNAJ</name>
<dbReference type="Pfam" id="PF01041">
    <property type="entry name" value="DegT_DnrJ_EryC1"/>
    <property type="match status" value="1"/>
</dbReference>
<dbReference type="EMBL" id="CP003418">
    <property type="protein sequence ID" value="AFH50155.1"/>
    <property type="molecule type" value="Genomic_DNA"/>
</dbReference>
<evidence type="ECO:0000256" key="2">
    <source>
        <dbReference type="ARBA" id="ARBA00037999"/>
    </source>
</evidence>
<keyword evidence="1 4" id="KW-0663">Pyridoxal phosphate</keyword>
<evidence type="ECO:0000313" key="6">
    <source>
        <dbReference type="EMBL" id="AFH50155.1"/>
    </source>
</evidence>
<comment type="similarity">
    <text evidence="2 5">Belongs to the DegT/DnrJ/EryC1 family.</text>
</comment>
<dbReference type="HOGENOM" id="CLU_033332_6_0_10"/>
<feature type="active site" description="Proton acceptor" evidence="3">
    <location>
        <position position="186"/>
    </location>
</feature>
<dbReference type="AlphaFoldDB" id="I0AME8"/>
<organism evidence="6 7">
    <name type="scientific">Ignavibacterium album (strain DSM 19864 / JCM 16511 / NBRC 101810 / Mat9-16)</name>
    <dbReference type="NCBI Taxonomy" id="945713"/>
    <lineage>
        <taxon>Bacteria</taxon>
        <taxon>Pseudomonadati</taxon>
        <taxon>Ignavibacteriota</taxon>
        <taxon>Ignavibacteria</taxon>
        <taxon>Ignavibacteriales</taxon>
        <taxon>Ignavibacteriaceae</taxon>
        <taxon>Ignavibacterium</taxon>
    </lineage>
</organism>
<gene>
    <name evidence="6" type="ordered locus">IALB_2452</name>
</gene>
<evidence type="ECO:0000313" key="7">
    <source>
        <dbReference type="Proteomes" id="UP000007394"/>
    </source>
</evidence>
<dbReference type="InterPro" id="IPR000653">
    <property type="entry name" value="DegT/StrS_aminotransferase"/>
</dbReference>
<evidence type="ECO:0000256" key="5">
    <source>
        <dbReference type="RuleBase" id="RU004508"/>
    </source>
</evidence>
<dbReference type="RefSeq" id="WP_014561297.1">
    <property type="nucleotide sequence ID" value="NC_017464.1"/>
</dbReference>
<keyword evidence="7" id="KW-1185">Reference proteome</keyword>
<dbReference type="CDD" id="cd00616">
    <property type="entry name" value="AHBA_syn"/>
    <property type="match status" value="1"/>
</dbReference>
<dbReference type="GO" id="GO:0000271">
    <property type="term" value="P:polysaccharide biosynthetic process"/>
    <property type="evidence" value="ECO:0007669"/>
    <property type="project" value="TreeGrafter"/>
</dbReference>
<evidence type="ECO:0000256" key="1">
    <source>
        <dbReference type="ARBA" id="ARBA00022898"/>
    </source>
</evidence>
<dbReference type="Gene3D" id="3.90.1150.10">
    <property type="entry name" value="Aspartate Aminotransferase, domain 1"/>
    <property type="match status" value="1"/>
</dbReference>
<feature type="modified residue" description="N6-(pyridoxal phosphate)lysine" evidence="4">
    <location>
        <position position="186"/>
    </location>
</feature>
<dbReference type="GO" id="GO:0030170">
    <property type="term" value="F:pyridoxal phosphate binding"/>
    <property type="evidence" value="ECO:0007669"/>
    <property type="project" value="TreeGrafter"/>
</dbReference>
<dbReference type="PATRIC" id="fig|945713.3.peg.2461"/>
<dbReference type="InterPro" id="IPR015424">
    <property type="entry name" value="PyrdxlP-dep_Trfase"/>
</dbReference>
<accession>I0AME8</accession>
<dbReference type="OrthoDB" id="9804264at2"/>
<reference evidence="6 7" key="1">
    <citation type="journal article" date="2012" name="Front. Microbiol.">
        <title>Complete genome of Ignavibacterium album, a metabolically versatile, flagellated, facultative anaerobe from the phylum Chlorobi.</title>
        <authorList>
            <person name="Liu Z."/>
            <person name="Frigaard N.-U."/>
            <person name="Vogl K."/>
            <person name="Iino T."/>
            <person name="Ohkuma M."/>
            <person name="Overmann J."/>
            <person name="Bryant D.A."/>
        </authorList>
    </citation>
    <scope>NUCLEOTIDE SEQUENCE [LARGE SCALE GENOMIC DNA]</scope>
    <source>
        <strain evidence="7">DSM 19864 / JCM 16511 / NBRC 101810 / Mat9-16</strain>
    </source>
</reference>
<dbReference type="GO" id="GO:0008483">
    <property type="term" value="F:transaminase activity"/>
    <property type="evidence" value="ECO:0007669"/>
    <property type="project" value="TreeGrafter"/>
</dbReference>
<dbReference type="PANTHER" id="PTHR30244">
    <property type="entry name" value="TRANSAMINASE"/>
    <property type="match status" value="1"/>
</dbReference>
<sequence length="379" mass="42586">MQVPFLDLKAQYNSIKNEVNEAIQEVLDNTAYILGNSVKNFEKEFARAHDVKHCVGLSSGTDGNHLALWALGLKPGDEVIIPANTFIATAWGATLCGAKPVFVDCDPESYNIDPNKVEAAITSRTKAIVAVHLYGQPADMDPLREISKAKNIHLVEDCAQSHLAEYKGKKTGGLSEAASFSFYPGKNLGAYGEAGAICTNDDELADYFLKLREHGQSKKYYHQTYGHNYRMEGIQGAVLGVKLKYLSHWTEGRRNVAKKYREHLGNFDKIKLPTEMSYAKHVYHLYVIQVQPTLDVKKNSEVRDKLKDYLQEKGIATGLHYPVPLHLQECFRDLGYKEGDFPETEKLAFTGLSLPMFPELTDEQIKYVADSIKEFFLKN</sequence>
<dbReference type="InterPro" id="IPR015422">
    <property type="entry name" value="PyrdxlP-dep_Trfase_small"/>
</dbReference>
<evidence type="ECO:0000256" key="4">
    <source>
        <dbReference type="PIRSR" id="PIRSR000390-2"/>
    </source>
</evidence>
<protein>
    <submittedName>
        <fullName evidence="6">Putative pyridoxal phosphate-dependent enzyme</fullName>
    </submittedName>
</protein>
<dbReference type="InterPro" id="IPR015421">
    <property type="entry name" value="PyrdxlP-dep_Trfase_major"/>
</dbReference>
<proteinExistence type="inferred from homology"/>
<dbReference type="STRING" id="945713.IALB_2452"/>
<dbReference type="SUPFAM" id="SSF53383">
    <property type="entry name" value="PLP-dependent transferases"/>
    <property type="match status" value="1"/>
</dbReference>
<dbReference type="PANTHER" id="PTHR30244:SF36">
    <property type="entry name" value="3-OXO-GLUCOSE-6-PHOSPHATE:GLUTAMATE AMINOTRANSFERASE"/>
    <property type="match status" value="1"/>
</dbReference>